<feature type="DNA-binding region" description="H-T-H motif" evidence="2">
    <location>
        <begin position="35"/>
        <end position="54"/>
    </location>
</feature>
<dbReference type="InterPro" id="IPR050624">
    <property type="entry name" value="HTH-type_Tx_Regulator"/>
</dbReference>
<dbReference type="InterPro" id="IPR036271">
    <property type="entry name" value="Tet_transcr_reg_TetR-rel_C_sf"/>
</dbReference>
<feature type="domain" description="HTH tetR-type" evidence="3">
    <location>
        <begin position="12"/>
        <end position="72"/>
    </location>
</feature>
<evidence type="ECO:0000256" key="1">
    <source>
        <dbReference type="ARBA" id="ARBA00023125"/>
    </source>
</evidence>
<dbReference type="PANTHER" id="PTHR43479">
    <property type="entry name" value="ACREF/ENVCD OPERON REPRESSOR-RELATED"/>
    <property type="match status" value="1"/>
</dbReference>
<keyword evidence="5" id="KW-1185">Reference proteome</keyword>
<gene>
    <name evidence="4" type="ORF">GSY63_17290</name>
</gene>
<dbReference type="InterPro" id="IPR009057">
    <property type="entry name" value="Homeodomain-like_sf"/>
</dbReference>
<dbReference type="Proteomes" id="UP000638732">
    <property type="component" value="Unassembled WGS sequence"/>
</dbReference>
<reference evidence="4" key="2">
    <citation type="submission" date="2020-10" db="EMBL/GenBank/DDBJ databases">
        <title>Mucilaginibacter sp. nov., isolated from soil.</title>
        <authorList>
            <person name="Jeon C.O."/>
        </authorList>
    </citation>
    <scope>NUCLEOTIDE SEQUENCE</scope>
    <source>
        <strain evidence="4">R11</strain>
    </source>
</reference>
<dbReference type="PROSITE" id="PS50977">
    <property type="entry name" value="HTH_TETR_2"/>
    <property type="match status" value="1"/>
</dbReference>
<sequence length="204" mass="22950">MGISERKIRSQEKLRHDILSTAMHMVKAEGADAISLRKIADEIEYSAPIIYSYFKNKRAILNALCNVGYEQLLCNIEENRPATSSQPEELIALLNTLWNFATRENELYMLMYDSGVCAANAVEEFPALRKFMEHLRQSVGELLGEYSLSEEDLLCRTYAAAGLIHGIISTSFFWKTDAKTSIALRNYGINAFINSLTGGLDHSE</sequence>
<proteinExistence type="predicted"/>
<evidence type="ECO:0000313" key="5">
    <source>
        <dbReference type="Proteomes" id="UP000638732"/>
    </source>
</evidence>
<evidence type="ECO:0000256" key="2">
    <source>
        <dbReference type="PROSITE-ProRule" id="PRU00335"/>
    </source>
</evidence>
<accession>A0A966DW55</accession>
<organism evidence="4 5">
    <name type="scientific">Mucilaginibacter agri</name>
    <dbReference type="NCBI Taxonomy" id="2695265"/>
    <lineage>
        <taxon>Bacteria</taxon>
        <taxon>Pseudomonadati</taxon>
        <taxon>Bacteroidota</taxon>
        <taxon>Sphingobacteriia</taxon>
        <taxon>Sphingobacteriales</taxon>
        <taxon>Sphingobacteriaceae</taxon>
        <taxon>Mucilaginibacter</taxon>
    </lineage>
</organism>
<dbReference type="InterPro" id="IPR001647">
    <property type="entry name" value="HTH_TetR"/>
</dbReference>
<dbReference type="GO" id="GO:0003677">
    <property type="term" value="F:DNA binding"/>
    <property type="evidence" value="ECO:0007669"/>
    <property type="project" value="UniProtKB-UniRule"/>
</dbReference>
<comment type="caution">
    <text evidence="4">The sequence shown here is derived from an EMBL/GenBank/DDBJ whole genome shotgun (WGS) entry which is preliminary data.</text>
</comment>
<dbReference type="SUPFAM" id="SSF48498">
    <property type="entry name" value="Tetracyclin repressor-like, C-terminal domain"/>
    <property type="match status" value="1"/>
</dbReference>
<keyword evidence="1 2" id="KW-0238">DNA-binding</keyword>
<dbReference type="Pfam" id="PF00440">
    <property type="entry name" value="TetR_N"/>
    <property type="match status" value="1"/>
</dbReference>
<evidence type="ECO:0000313" key="4">
    <source>
        <dbReference type="EMBL" id="NCD71124.1"/>
    </source>
</evidence>
<dbReference type="RefSeq" id="WP_166587100.1">
    <property type="nucleotide sequence ID" value="NZ_WWEO01000044.1"/>
</dbReference>
<protein>
    <submittedName>
        <fullName evidence="4">TetR family transcriptional regulator</fullName>
    </submittedName>
</protein>
<dbReference type="AlphaFoldDB" id="A0A966DW55"/>
<dbReference type="SUPFAM" id="SSF46689">
    <property type="entry name" value="Homeodomain-like"/>
    <property type="match status" value="1"/>
</dbReference>
<dbReference type="PANTHER" id="PTHR43479:SF11">
    <property type="entry name" value="ACREF_ENVCD OPERON REPRESSOR-RELATED"/>
    <property type="match status" value="1"/>
</dbReference>
<evidence type="ECO:0000259" key="3">
    <source>
        <dbReference type="PROSITE" id="PS50977"/>
    </source>
</evidence>
<dbReference type="EMBL" id="WWEO01000044">
    <property type="protein sequence ID" value="NCD71124.1"/>
    <property type="molecule type" value="Genomic_DNA"/>
</dbReference>
<reference evidence="4" key="1">
    <citation type="submission" date="2020-01" db="EMBL/GenBank/DDBJ databases">
        <authorList>
            <person name="Seo Y.L."/>
        </authorList>
    </citation>
    <scope>NUCLEOTIDE SEQUENCE</scope>
    <source>
        <strain evidence="4">R11</strain>
    </source>
</reference>
<name>A0A966DW55_9SPHI</name>
<dbReference type="Gene3D" id="1.10.357.10">
    <property type="entry name" value="Tetracycline Repressor, domain 2"/>
    <property type="match status" value="1"/>
</dbReference>